<dbReference type="PANTHER" id="PTHR33361">
    <property type="entry name" value="GLR0591 PROTEIN"/>
    <property type="match status" value="1"/>
</dbReference>
<accession>A0A4V6Y6N3</accession>
<name>A0A4V6Y6N3_9ACTN</name>
<dbReference type="Proteomes" id="UP000306985">
    <property type="component" value="Unassembled WGS sequence"/>
</dbReference>
<evidence type="ECO:0000313" key="2">
    <source>
        <dbReference type="EMBL" id="TKV56105.1"/>
    </source>
</evidence>
<sequence length="588" mass="64029">MPAHPSTPDDRSDTSRPPVSAGAPAGDADRALIDRLSDEYLAEYARLSPIMASYLGVAGHDDRLDDFTPDGLAEKHALVTRTLHAVPAPASPDSPAGIAYEVLTERLGVARDLYESGWAQASLNVIDSPVQNVRMVFDLMPHESDEDVATIARRMAAVPRALRDYRTSLLAAADSGRVVALRQIDRCAEQCDTYSGRTAPDGFFRGLARSLGADQDRGSALSADLQRAADAADAAYGELGDFLRAELAPRAPRADAVGRERYALASREFLGATIDLEETYAWGWHEFLELERELRAVAEEIAPGQGPAGAAAILDEDPTYQVRGQDGLQAWMQDLSDRVLADVGAHHVTVAPPLRDLRCRIAPPGGPVGAYYTGPSDDLSRPGAMWWSVEQGREVFSTWREATVVYHEGVPGHHLQIGTAVCQRESLNDFQRLAADCSGYVEGWALYAERLMRELGYFDTPGTLLGFLDSQLFRAARVVVDIGMHLELPIPAGTGFHEGERWNGELGLEFLLTRTISDPAHCRDEIDRYLGWAGQAPAYKVGERIWLAGREAARARHGAAFDLRSFHDRALRLGGMGLDPLAGRLAAL</sequence>
<evidence type="ECO:0000256" key="1">
    <source>
        <dbReference type="SAM" id="MobiDB-lite"/>
    </source>
</evidence>
<protein>
    <submittedName>
        <fullName evidence="2">DUF885 domain-containing protein</fullName>
    </submittedName>
</protein>
<dbReference type="Pfam" id="PF05960">
    <property type="entry name" value="DUF885"/>
    <property type="match status" value="1"/>
</dbReference>
<dbReference type="RefSeq" id="WP_137451761.1">
    <property type="nucleotide sequence ID" value="NZ_SZZH01000008.1"/>
</dbReference>
<dbReference type="OrthoDB" id="9760040at2"/>
<dbReference type="InterPro" id="IPR010281">
    <property type="entry name" value="DUF885"/>
</dbReference>
<dbReference type="PANTHER" id="PTHR33361:SF2">
    <property type="entry name" value="DUF885 DOMAIN-CONTAINING PROTEIN"/>
    <property type="match status" value="1"/>
</dbReference>
<evidence type="ECO:0000313" key="3">
    <source>
        <dbReference type="Proteomes" id="UP000306985"/>
    </source>
</evidence>
<keyword evidence="3" id="KW-1185">Reference proteome</keyword>
<proteinExistence type="predicted"/>
<comment type="caution">
    <text evidence="2">The sequence shown here is derived from an EMBL/GenBank/DDBJ whole genome shotgun (WGS) entry which is preliminary data.</text>
</comment>
<reference evidence="2 3" key="1">
    <citation type="submission" date="2019-05" db="EMBL/GenBank/DDBJ databases">
        <title>Nakamurella sp. N5BH11, whole genome shotgun sequence.</title>
        <authorList>
            <person name="Tuo L."/>
        </authorList>
    </citation>
    <scope>NUCLEOTIDE SEQUENCE [LARGE SCALE GENOMIC DNA]</scope>
    <source>
        <strain evidence="2 3">N5BH11</strain>
    </source>
</reference>
<dbReference type="AlphaFoldDB" id="A0A4V6Y6N3"/>
<gene>
    <name evidence="2" type="ORF">FDO65_21210</name>
</gene>
<organism evidence="2 3">
    <name type="scientific">Nakamurella flava</name>
    <dbReference type="NCBI Taxonomy" id="2576308"/>
    <lineage>
        <taxon>Bacteria</taxon>
        <taxon>Bacillati</taxon>
        <taxon>Actinomycetota</taxon>
        <taxon>Actinomycetes</taxon>
        <taxon>Nakamurellales</taxon>
        <taxon>Nakamurellaceae</taxon>
        <taxon>Nakamurella</taxon>
    </lineage>
</organism>
<dbReference type="EMBL" id="SZZH01000008">
    <property type="protein sequence ID" value="TKV56105.1"/>
    <property type="molecule type" value="Genomic_DNA"/>
</dbReference>
<feature type="region of interest" description="Disordered" evidence="1">
    <location>
        <begin position="1"/>
        <end position="27"/>
    </location>
</feature>